<reference evidence="6" key="1">
    <citation type="submission" date="2022-08" db="EMBL/GenBank/DDBJ databases">
        <title>Nisaea acidiphila sp. nov., isolated from a marine algal debris and emended description of the genus Nisaea Urios et al. 2008.</title>
        <authorList>
            <person name="Kwon K."/>
        </authorList>
    </citation>
    <scope>NUCLEOTIDE SEQUENCE</scope>
    <source>
        <strain evidence="6">MEBiC11861</strain>
    </source>
</reference>
<dbReference type="PANTHER" id="PTHR34218">
    <property type="entry name" value="PEPTIDASE S45 PENICILLIN AMIDASE"/>
    <property type="match status" value="1"/>
</dbReference>
<proteinExistence type="inferred from homology"/>
<evidence type="ECO:0000256" key="4">
    <source>
        <dbReference type="PIRSR" id="PIRSR001227-1"/>
    </source>
</evidence>
<keyword evidence="3" id="KW-0865">Zymogen</keyword>
<keyword evidence="7" id="KW-1185">Reference proteome</keyword>
<organism evidence="6 7">
    <name type="scientific">Nisaea acidiphila</name>
    <dbReference type="NCBI Taxonomy" id="1862145"/>
    <lineage>
        <taxon>Bacteria</taxon>
        <taxon>Pseudomonadati</taxon>
        <taxon>Pseudomonadota</taxon>
        <taxon>Alphaproteobacteria</taxon>
        <taxon>Rhodospirillales</taxon>
        <taxon>Thalassobaculaceae</taxon>
        <taxon>Nisaea</taxon>
    </lineage>
</organism>
<dbReference type="EMBL" id="CP102480">
    <property type="protein sequence ID" value="UUX50402.1"/>
    <property type="molecule type" value="Genomic_DNA"/>
</dbReference>
<dbReference type="KEGG" id="naci:NUH88_01640"/>
<dbReference type="GO" id="GO:0017000">
    <property type="term" value="P:antibiotic biosynthetic process"/>
    <property type="evidence" value="ECO:0007669"/>
    <property type="project" value="InterPro"/>
</dbReference>
<dbReference type="InterPro" id="IPR002692">
    <property type="entry name" value="S45"/>
</dbReference>
<dbReference type="AlphaFoldDB" id="A0A9J7AUA1"/>
<sequence>MKSWVKRLAVGFVFAILGLNFAAAGLLIWLGGSLPQIEGEKRLPGLSESVEIRRDDAGIPVIRAASMADATFALGFVHAQDRLWQMESMRRIGAGRLAEIVGTLSESLGEEILPIDRFTRGLGFYRRAEAAYERASPELKAALKHYANGVNAYLATREGPLPPEFVALFHEPEPWTPADSLVWQQLMAFQLGTNWADELVRLRMAEAGLTAAQIDFLYREADGGASRPIEIKQGRIAPHLLDQAVRFAASMPPQLAPQGASNAWALSGSRTESGKPLLANDPHLRLTNPNLWYLARIETPEGVRVGGTVPGVPFLVLGHNGKIAWGFTTPNADIQDLFIEQIDPSDPARYLAPGGSRAFETREELFLVGSRERRETFRSTRHGPVLSDITGRAESIDASAVLAIAAPSFATDDASPEAFFRLSGASSVPDAIDLLRDFSSPAQNITLADRDGNIALLFAGRVPERVAADGFLPAEGTQESGDWTGWVERDRLPLQLNPESGAVLQANNRLAGSDPDLSLGREFEAPFRAQRIRAAIEDMGDKATLNMQTGLQMDTLSVEVSGMLDLLLPRLRAEALTDGARAAVGTLRAWDGRIQRDRAAPLIYTLWTSLLHRRIFGDELGHLIKEYRRVRPHMFEAVIREAPEWCDDIRSDAVEPCETAIRESLEEAIARLTAKYGADQTGWLWGRAHEVEFRHLLWSRVPVLRDLLNASPVTDGGDYTVNRGSPSVRISDGDFSFPHVHGAGIRAVYDLSDLDASLFSTSLGQSGNPFSEHYQDLAIAWADGSYRTVGSGPAPGTRTLILRPE</sequence>
<dbReference type="RefSeq" id="WP_257769569.1">
    <property type="nucleotide sequence ID" value="NZ_CP102480.1"/>
</dbReference>
<feature type="binding site" evidence="5">
    <location>
        <position position="336"/>
    </location>
    <ligand>
        <name>Ca(2+)</name>
        <dbReference type="ChEBI" id="CHEBI:29108"/>
    </ligand>
</feature>
<evidence type="ECO:0000256" key="3">
    <source>
        <dbReference type="ARBA" id="ARBA00023145"/>
    </source>
</evidence>
<dbReference type="SUPFAM" id="SSF56235">
    <property type="entry name" value="N-terminal nucleophile aminohydrolases (Ntn hydrolases)"/>
    <property type="match status" value="1"/>
</dbReference>
<accession>A0A9J7AUA1</accession>
<dbReference type="Gene3D" id="3.60.20.10">
    <property type="entry name" value="Glutamine Phosphoribosylpyrophosphate, subunit 1, domain 1"/>
    <property type="match status" value="1"/>
</dbReference>
<dbReference type="Proteomes" id="UP001060336">
    <property type="component" value="Chromosome"/>
</dbReference>
<feature type="binding site" evidence="5">
    <location>
        <position position="333"/>
    </location>
    <ligand>
        <name>Ca(2+)</name>
        <dbReference type="ChEBI" id="CHEBI:29108"/>
    </ligand>
</feature>
<dbReference type="Gene3D" id="2.30.120.10">
    <property type="match status" value="1"/>
</dbReference>
<dbReference type="InterPro" id="IPR043146">
    <property type="entry name" value="Penicillin_amidase_N_B-knob"/>
</dbReference>
<evidence type="ECO:0000256" key="2">
    <source>
        <dbReference type="ARBA" id="ARBA00022801"/>
    </source>
</evidence>
<dbReference type="GO" id="GO:0016811">
    <property type="term" value="F:hydrolase activity, acting on carbon-nitrogen (but not peptide) bonds, in linear amides"/>
    <property type="evidence" value="ECO:0007669"/>
    <property type="project" value="InterPro"/>
</dbReference>
<dbReference type="Gene3D" id="1.10.439.10">
    <property type="entry name" value="Penicillin Amidohydrolase, domain 1"/>
    <property type="match status" value="1"/>
</dbReference>
<dbReference type="Pfam" id="PF01804">
    <property type="entry name" value="Penicil_amidase"/>
    <property type="match status" value="1"/>
</dbReference>
<evidence type="ECO:0000256" key="1">
    <source>
        <dbReference type="ARBA" id="ARBA00006586"/>
    </source>
</evidence>
<feature type="binding site" evidence="5">
    <location>
        <position position="198"/>
    </location>
    <ligand>
        <name>Ca(2+)</name>
        <dbReference type="ChEBI" id="CHEBI:29108"/>
    </ligand>
</feature>
<dbReference type="InterPro" id="IPR023343">
    <property type="entry name" value="Penicillin_amidase_dom1"/>
</dbReference>
<evidence type="ECO:0000313" key="7">
    <source>
        <dbReference type="Proteomes" id="UP001060336"/>
    </source>
</evidence>
<dbReference type="Gene3D" id="1.10.1400.10">
    <property type="match status" value="1"/>
</dbReference>
<dbReference type="CDD" id="cd03747">
    <property type="entry name" value="Ntn_PGA_like"/>
    <property type="match status" value="1"/>
</dbReference>
<keyword evidence="2" id="KW-0378">Hydrolase</keyword>
<comment type="similarity">
    <text evidence="1">Belongs to the peptidase S45 family.</text>
</comment>
<comment type="cofactor">
    <cofactor evidence="5">
        <name>Ca(2+)</name>
        <dbReference type="ChEBI" id="CHEBI:29108"/>
    </cofactor>
    <text evidence="5">Binds 1 Ca(2+) ion per dimer.</text>
</comment>
<protein>
    <submittedName>
        <fullName evidence="6">Penicillin acylase family protein</fullName>
    </submittedName>
</protein>
<feature type="active site" description="Nucleophile" evidence="4">
    <location>
        <position position="261"/>
    </location>
</feature>
<keyword evidence="5" id="KW-0106">Calcium</keyword>
<dbReference type="PANTHER" id="PTHR34218:SF4">
    <property type="entry name" value="ACYL-HOMOSERINE LACTONE ACYLASE QUIP"/>
    <property type="match status" value="1"/>
</dbReference>
<evidence type="ECO:0000313" key="6">
    <source>
        <dbReference type="EMBL" id="UUX50402.1"/>
    </source>
</evidence>
<evidence type="ECO:0000256" key="5">
    <source>
        <dbReference type="PIRSR" id="PIRSR001227-2"/>
    </source>
</evidence>
<name>A0A9J7AUA1_9PROT</name>
<dbReference type="InterPro" id="IPR043147">
    <property type="entry name" value="Penicillin_amidase_A-knob"/>
</dbReference>
<dbReference type="InterPro" id="IPR014395">
    <property type="entry name" value="Pen/GL7ACA/AHL_acylase"/>
</dbReference>
<gene>
    <name evidence="6" type="ORF">NUH88_01640</name>
</gene>
<dbReference type="InterPro" id="IPR029055">
    <property type="entry name" value="Ntn_hydrolases_N"/>
</dbReference>
<dbReference type="PIRSF" id="PIRSF001227">
    <property type="entry name" value="Pen_acylase"/>
    <property type="match status" value="1"/>
</dbReference>
<dbReference type="GO" id="GO:0046872">
    <property type="term" value="F:metal ion binding"/>
    <property type="evidence" value="ECO:0007669"/>
    <property type="project" value="UniProtKB-KW"/>
</dbReference>
<keyword evidence="5" id="KW-0479">Metal-binding</keyword>